<sequence>MTQSLHLIAIVSLVAGGICALLIALDLRRRPPHMWIMSLVWPLCALFGSVLVLIAYLTTGRAVKPGPGMAQGHTHEHHDHHGHHEHHGHAHGHMPAHSFPVSVMHGTLHCGSGCTLGDLLAETLAALIPALPLLFGYPWLFGDQIFAVWILDFLLAFGFGIAFQYFAIKPMRDITVRQALVDALKADAASLIAWQVGMYGFMAVAHFWLFPQVLGQPLTPLSAEFWFAMQIAMLCGFVTSYPMNWALLRAGVKEPM</sequence>
<accession>A0A6L7GCR0</accession>
<keyword evidence="2" id="KW-0472">Membrane</keyword>
<keyword evidence="2" id="KW-0812">Transmembrane</keyword>
<evidence type="ECO:0000256" key="2">
    <source>
        <dbReference type="SAM" id="Phobius"/>
    </source>
</evidence>
<evidence type="ECO:0000313" key="5">
    <source>
        <dbReference type="Proteomes" id="UP000477911"/>
    </source>
</evidence>
<evidence type="ECO:0000256" key="1">
    <source>
        <dbReference type="SAM" id="MobiDB-lite"/>
    </source>
</evidence>
<gene>
    <name evidence="4" type="ORF">GR170_22360</name>
</gene>
<comment type="caution">
    <text evidence="4">The sequence shown here is derived from an EMBL/GenBank/DDBJ whole genome shotgun (WGS) entry which is preliminary data.</text>
</comment>
<evidence type="ECO:0000313" key="4">
    <source>
        <dbReference type="EMBL" id="MXN20583.1"/>
    </source>
</evidence>
<dbReference type="InterPro" id="IPR025509">
    <property type="entry name" value="DUF4396"/>
</dbReference>
<dbReference type="EMBL" id="WUMU01000031">
    <property type="protein sequence ID" value="MXN20583.1"/>
    <property type="molecule type" value="Genomic_DNA"/>
</dbReference>
<keyword evidence="2" id="KW-1133">Transmembrane helix</keyword>
<protein>
    <submittedName>
        <fullName evidence="4">DUF4396 domain-containing protein</fullName>
    </submittedName>
</protein>
<feature type="transmembrane region" description="Helical" evidence="2">
    <location>
        <begin position="188"/>
        <end position="210"/>
    </location>
</feature>
<feature type="domain" description="DUF4396" evidence="3">
    <location>
        <begin position="103"/>
        <end position="253"/>
    </location>
</feature>
<feature type="transmembrane region" description="Helical" evidence="2">
    <location>
        <begin position="146"/>
        <end position="167"/>
    </location>
</feature>
<dbReference type="AlphaFoldDB" id="A0A6L7GCR0"/>
<feature type="region of interest" description="Disordered" evidence="1">
    <location>
        <begin position="67"/>
        <end position="92"/>
    </location>
</feature>
<keyword evidence="5" id="KW-1185">Reference proteome</keyword>
<proteinExistence type="predicted"/>
<dbReference type="RefSeq" id="WP_160896707.1">
    <property type="nucleotide sequence ID" value="NZ_WUMU01000031.1"/>
</dbReference>
<reference evidence="4 5" key="1">
    <citation type="submission" date="2019-12" db="EMBL/GenBank/DDBJ databases">
        <authorList>
            <person name="Li M."/>
        </authorList>
    </citation>
    <scope>NUCLEOTIDE SEQUENCE [LARGE SCALE GENOMIC DNA]</scope>
    <source>
        <strain evidence="4 5">GBMRC 2024</strain>
    </source>
</reference>
<feature type="transmembrane region" description="Helical" evidence="2">
    <location>
        <begin position="6"/>
        <end position="27"/>
    </location>
</feature>
<name>A0A6L7GCR0_9RHOB</name>
<organism evidence="4 5">
    <name type="scientific">Pseudooceanicola albus</name>
    <dbReference type="NCBI Taxonomy" id="2692189"/>
    <lineage>
        <taxon>Bacteria</taxon>
        <taxon>Pseudomonadati</taxon>
        <taxon>Pseudomonadota</taxon>
        <taxon>Alphaproteobacteria</taxon>
        <taxon>Rhodobacterales</taxon>
        <taxon>Paracoccaceae</taxon>
        <taxon>Pseudooceanicola</taxon>
    </lineage>
</organism>
<feature type="transmembrane region" description="Helical" evidence="2">
    <location>
        <begin position="39"/>
        <end position="59"/>
    </location>
</feature>
<feature type="transmembrane region" description="Helical" evidence="2">
    <location>
        <begin position="225"/>
        <end position="248"/>
    </location>
</feature>
<feature type="compositionally biased region" description="Basic residues" evidence="1">
    <location>
        <begin position="80"/>
        <end position="92"/>
    </location>
</feature>
<dbReference type="Proteomes" id="UP000477911">
    <property type="component" value="Unassembled WGS sequence"/>
</dbReference>
<evidence type="ECO:0000259" key="3">
    <source>
        <dbReference type="Pfam" id="PF14342"/>
    </source>
</evidence>
<dbReference type="Pfam" id="PF14342">
    <property type="entry name" value="DUF4396"/>
    <property type="match status" value="1"/>
</dbReference>